<dbReference type="Gene3D" id="2.60.120.200">
    <property type="match status" value="1"/>
</dbReference>
<feature type="domain" description="BACON" evidence="1">
    <location>
        <begin position="722"/>
        <end position="775"/>
    </location>
</feature>
<feature type="domain" description="BACON" evidence="1">
    <location>
        <begin position="539"/>
        <end position="590"/>
    </location>
</feature>
<dbReference type="CDD" id="cd14948">
    <property type="entry name" value="BACON"/>
    <property type="match status" value="5"/>
</dbReference>
<protein>
    <recommendedName>
        <fullName evidence="1">BACON domain-containing protein</fullName>
    </recommendedName>
</protein>
<proteinExistence type="predicted"/>
<dbReference type="InterPro" id="IPR013783">
    <property type="entry name" value="Ig-like_fold"/>
</dbReference>
<reference evidence="2" key="1">
    <citation type="submission" date="2019-03" db="EMBL/GenBank/DDBJ databases">
        <title>Single cell metagenomics reveals metabolic interactions within the superorganism composed of flagellate Streblomastix strix and complex community of Bacteroidetes bacteria on its surface.</title>
        <authorList>
            <person name="Treitli S.C."/>
            <person name="Kolisko M."/>
            <person name="Husnik F."/>
            <person name="Keeling P."/>
            <person name="Hampl V."/>
        </authorList>
    </citation>
    <scope>NUCLEOTIDE SEQUENCE</scope>
    <source>
        <strain evidence="2">STM</strain>
    </source>
</reference>
<dbReference type="PROSITE" id="PS51257">
    <property type="entry name" value="PROKAR_LIPOPROTEIN"/>
    <property type="match status" value="1"/>
</dbReference>
<comment type="caution">
    <text evidence="2">The sequence shown here is derived from an EMBL/GenBank/DDBJ whole genome shotgun (WGS) entry which is preliminary data.</text>
</comment>
<accession>A0A5J4SHJ7</accession>
<feature type="domain" description="BACON" evidence="1">
    <location>
        <begin position="67"/>
        <end position="117"/>
    </location>
</feature>
<organism evidence="2">
    <name type="scientific">termite gut metagenome</name>
    <dbReference type="NCBI Taxonomy" id="433724"/>
    <lineage>
        <taxon>unclassified sequences</taxon>
        <taxon>metagenomes</taxon>
        <taxon>organismal metagenomes</taxon>
    </lineage>
</organism>
<dbReference type="Gene3D" id="2.60.40.10">
    <property type="entry name" value="Immunoglobulins"/>
    <property type="match status" value="6"/>
</dbReference>
<dbReference type="AlphaFoldDB" id="A0A5J4SHJ7"/>
<feature type="domain" description="BACON" evidence="1">
    <location>
        <begin position="352"/>
        <end position="405"/>
    </location>
</feature>
<dbReference type="EMBL" id="SNRY01000159">
    <property type="protein sequence ID" value="KAA6345714.1"/>
    <property type="molecule type" value="Genomic_DNA"/>
</dbReference>
<name>A0A5J4SHJ7_9ZZZZ</name>
<dbReference type="Pfam" id="PF13004">
    <property type="entry name" value="BACON"/>
    <property type="match status" value="7"/>
</dbReference>
<feature type="domain" description="BACON" evidence="1">
    <location>
        <begin position="631"/>
        <end position="680"/>
    </location>
</feature>
<feature type="domain" description="BACON" evidence="1">
    <location>
        <begin position="253"/>
        <end position="312"/>
    </location>
</feature>
<feature type="domain" description="BACON" evidence="1">
    <location>
        <begin position="164"/>
        <end position="199"/>
    </location>
</feature>
<dbReference type="InterPro" id="IPR024361">
    <property type="entry name" value="BACON"/>
</dbReference>
<evidence type="ECO:0000313" key="2">
    <source>
        <dbReference type="EMBL" id="KAA6345714.1"/>
    </source>
</evidence>
<gene>
    <name evidence="2" type="ORF">EZS27_006742</name>
</gene>
<sequence>MKKHVFFWKILAGMLPFLFLGTGCDSASDDLEPFFRISEENQAITLSSEESSQTIAVETNTSEWTVYVSAEGRSWCTAVKDGENMVVSVKKNEGLSKRSTTLTAIARNITVEITVTQLEATPALQIKENDKAITFENFGGDVPVAITTNLSADEWDVVFSDQTVSGWCHIQKGNNQLTISVDANIEAETRTAEITITSSRIPADQHPKISVVQFGTGYTLVVPESNKSFTAAQNSSTVTLQTNIPSGQWSYAVDAAAGDWCHAEVVPTADNKDNQLKITVDANSGLELRTAVITISSDLLPDARPTITVTQAGADPILRVANSTQNFAVTGEEVTLDITTNLPLEELSVESSDAAAIWCVPKLEGEKLKITVAANTEQAARNVIVTIKDALRPTAPQATVSVTQELPTLTIAENENTQNIEAVGGELTLDIIETNIPFGELSVVPADGWCKAEIKNEKLEITVESNAGENTLERQTELTISSAKLPGIKATLTVIQLGVTPVLQIPVGSDALSLGYEGGNQKIDLTTNRSNIDIAYIYDIQPASAWCNAIIDNKQLTITVNPNTGETERRVIITLSAADVLPVTITVTQASPVLQVALANATQEFEADGGSKTVGIDTNIPTEKWEFTPTIADWYHVTKSDKKLTIQVDPNNSFVARSATLTLSSTDLPSATPEITVNQKAATPVLQLEGNNTRELDAAGGSEIVATTNIPIGDLTISYGGQSSSEWCSAEIVAGKLKINVTPNNAAGAELRSVVITITSTYLPNTTITITVTQAIPSEEPPTVQWTKVEVGSGNGSYTPNGDQITIDATVGKFTSADQKFIFVYREVTGNFVFTAKLDNHTAPGISNQSRAGLLFTPDITQTANNFMYAFVSKGADGGYHSAHRIKVGDSSRSGVGTAQSSDNTYFKLERNGDKYITSYSTDGGAIYGNSKTNTFDPGLPNSLSVGFAINNGDASTEATATFSDVKINDVPQSFGNP</sequence>
<evidence type="ECO:0000259" key="1">
    <source>
        <dbReference type="Pfam" id="PF13004"/>
    </source>
</evidence>